<evidence type="ECO:0000256" key="4">
    <source>
        <dbReference type="RuleBase" id="RU003939"/>
    </source>
</evidence>
<dbReference type="PRINTS" id="PR01727">
    <property type="entry name" value="DNABINDINGHU"/>
</dbReference>
<dbReference type="Pfam" id="PF00216">
    <property type="entry name" value="Bac_DNA_binding"/>
    <property type="match status" value="1"/>
</dbReference>
<proteinExistence type="inferred from homology"/>
<keyword evidence="6" id="KW-1185">Reference proteome</keyword>
<dbReference type="SMART" id="SM00411">
    <property type="entry name" value="BHL"/>
    <property type="match status" value="1"/>
</dbReference>
<protein>
    <submittedName>
        <fullName evidence="5">DNA-binding protein HU</fullName>
    </submittedName>
</protein>
<dbReference type="SUPFAM" id="SSF47729">
    <property type="entry name" value="IHF-like DNA-binding proteins"/>
    <property type="match status" value="1"/>
</dbReference>
<sequence length="93" mass="9791">MNKSEFVAAIAAKAGTTKAEAEKLVAAYHEVVTETLVKGEKIQLIGFGNYEVSERAAREGRNPATGAAITIAACKLPKFTAGKALKDKVNGKK</sequence>
<dbReference type="GO" id="GO:0003677">
    <property type="term" value="F:DNA binding"/>
    <property type="evidence" value="ECO:0007669"/>
    <property type="project" value="UniProtKB-KW"/>
</dbReference>
<dbReference type="OrthoDB" id="9799835at2"/>
<dbReference type="InterPro" id="IPR010992">
    <property type="entry name" value="IHF-like_DNA-bd_dom_sf"/>
</dbReference>
<dbReference type="KEGG" id="sutt:SUTMEG_13610"/>
<dbReference type="AlphaFoldDB" id="A0A2Z6IC34"/>
<keyword evidence="2" id="KW-0226">DNA condensation</keyword>
<dbReference type="PANTHER" id="PTHR33175">
    <property type="entry name" value="DNA-BINDING PROTEIN HU"/>
    <property type="match status" value="1"/>
</dbReference>
<dbReference type="PANTHER" id="PTHR33175:SF3">
    <property type="entry name" value="DNA-BINDING PROTEIN HU-BETA"/>
    <property type="match status" value="1"/>
</dbReference>
<dbReference type="CDD" id="cd13831">
    <property type="entry name" value="HU"/>
    <property type="match status" value="1"/>
</dbReference>
<evidence type="ECO:0000256" key="1">
    <source>
        <dbReference type="ARBA" id="ARBA00010529"/>
    </source>
</evidence>
<dbReference type="Proteomes" id="UP000271003">
    <property type="component" value="Chromosome"/>
</dbReference>
<name>A0A2Z6IC34_9BURK</name>
<evidence type="ECO:0000256" key="2">
    <source>
        <dbReference type="ARBA" id="ARBA00023067"/>
    </source>
</evidence>
<accession>A0A2Z6IC34</accession>
<organism evidence="5 6">
    <name type="scientific">Sutterella megalosphaeroides</name>
    <dbReference type="NCBI Taxonomy" id="2494234"/>
    <lineage>
        <taxon>Bacteria</taxon>
        <taxon>Pseudomonadati</taxon>
        <taxon>Pseudomonadota</taxon>
        <taxon>Betaproteobacteria</taxon>
        <taxon>Burkholderiales</taxon>
        <taxon>Sutterellaceae</taxon>
        <taxon>Sutterella</taxon>
    </lineage>
</organism>
<dbReference type="Gene3D" id="4.10.520.10">
    <property type="entry name" value="IHF-like DNA-binding proteins"/>
    <property type="match status" value="1"/>
</dbReference>
<evidence type="ECO:0000313" key="5">
    <source>
        <dbReference type="EMBL" id="BBF23470.1"/>
    </source>
</evidence>
<dbReference type="RefSeq" id="WP_120177072.1">
    <property type="nucleotide sequence ID" value="NZ_AP018786.1"/>
</dbReference>
<dbReference type="GO" id="GO:0030261">
    <property type="term" value="P:chromosome condensation"/>
    <property type="evidence" value="ECO:0007669"/>
    <property type="project" value="UniProtKB-KW"/>
</dbReference>
<dbReference type="GO" id="GO:0030527">
    <property type="term" value="F:structural constituent of chromatin"/>
    <property type="evidence" value="ECO:0007669"/>
    <property type="project" value="InterPro"/>
</dbReference>
<evidence type="ECO:0000313" key="6">
    <source>
        <dbReference type="Proteomes" id="UP000271003"/>
    </source>
</evidence>
<dbReference type="InterPro" id="IPR000119">
    <property type="entry name" value="Hist_DNA-bd"/>
</dbReference>
<gene>
    <name evidence="5" type="primary">hup_1</name>
    <name evidence="5" type="ORF">SUTMEG_13610</name>
</gene>
<comment type="similarity">
    <text evidence="1 4">Belongs to the bacterial histone-like protein family.</text>
</comment>
<reference evidence="5 6" key="1">
    <citation type="journal article" date="2018" name="Int. J. Syst. Evol. Microbiol.">
        <title>Mesosutterella multiformis gen. nov., sp. nov., a member of the family Sutterellaceae and Sutterella megalosphaeroides sp. nov., isolated from human faeces.</title>
        <authorList>
            <person name="Sakamoto M."/>
            <person name="Ikeyama N."/>
            <person name="Kunihiro T."/>
            <person name="Iino T."/>
            <person name="Yuki M."/>
            <person name="Ohkuma M."/>
        </authorList>
    </citation>
    <scope>NUCLEOTIDE SEQUENCE [LARGE SCALE GENOMIC DNA]</scope>
    <source>
        <strain evidence="5 6">6FBBBH3</strain>
    </source>
</reference>
<keyword evidence="3 5" id="KW-0238">DNA-binding</keyword>
<dbReference type="GO" id="GO:0005829">
    <property type="term" value="C:cytosol"/>
    <property type="evidence" value="ECO:0007669"/>
    <property type="project" value="TreeGrafter"/>
</dbReference>
<evidence type="ECO:0000256" key="3">
    <source>
        <dbReference type="ARBA" id="ARBA00023125"/>
    </source>
</evidence>
<dbReference type="EMBL" id="AP018786">
    <property type="protein sequence ID" value="BBF23470.1"/>
    <property type="molecule type" value="Genomic_DNA"/>
</dbReference>